<sequence>MPRCDGFAWQATFMPGLPCRLYPLSHTFQVSVMGRSITALAIALAGGARRLKAVHPRVVLT</sequence>
<evidence type="ECO:0000313" key="1">
    <source>
        <dbReference type="EMBL" id="MFC5429989.1"/>
    </source>
</evidence>
<dbReference type="RefSeq" id="WP_377712020.1">
    <property type="nucleotide sequence ID" value="NZ_JBHSMP010000016.1"/>
</dbReference>
<gene>
    <name evidence="1" type="ORF">ACFPTO_14435</name>
</gene>
<dbReference type="Proteomes" id="UP001596103">
    <property type="component" value="Unassembled WGS sequence"/>
</dbReference>
<accession>A0ABW0JAG6</accession>
<name>A0ABW0JAG6_9BURK</name>
<evidence type="ECO:0000313" key="2">
    <source>
        <dbReference type="Proteomes" id="UP001596103"/>
    </source>
</evidence>
<protein>
    <submittedName>
        <fullName evidence="1">Uncharacterized protein</fullName>
    </submittedName>
</protein>
<comment type="caution">
    <text evidence="1">The sequence shown here is derived from an EMBL/GenBank/DDBJ whole genome shotgun (WGS) entry which is preliminary data.</text>
</comment>
<dbReference type="EMBL" id="JBHSMP010000016">
    <property type="protein sequence ID" value="MFC5429989.1"/>
    <property type="molecule type" value="Genomic_DNA"/>
</dbReference>
<reference evidence="2" key="1">
    <citation type="journal article" date="2019" name="Int. J. Syst. Evol. Microbiol.">
        <title>The Global Catalogue of Microorganisms (GCM) 10K type strain sequencing project: providing services to taxonomists for standard genome sequencing and annotation.</title>
        <authorList>
            <consortium name="The Broad Institute Genomics Platform"/>
            <consortium name="The Broad Institute Genome Sequencing Center for Infectious Disease"/>
            <person name="Wu L."/>
            <person name="Ma J."/>
        </authorList>
    </citation>
    <scope>NUCLEOTIDE SEQUENCE [LARGE SCALE GENOMIC DNA]</scope>
    <source>
        <strain evidence="2">CCUG 56042</strain>
    </source>
</reference>
<proteinExistence type="predicted"/>
<organism evidence="1 2">
    <name type="scientific">Paraburkholderia denitrificans</name>
    <dbReference type="NCBI Taxonomy" id="694025"/>
    <lineage>
        <taxon>Bacteria</taxon>
        <taxon>Pseudomonadati</taxon>
        <taxon>Pseudomonadota</taxon>
        <taxon>Betaproteobacteria</taxon>
        <taxon>Burkholderiales</taxon>
        <taxon>Burkholderiaceae</taxon>
        <taxon>Paraburkholderia</taxon>
    </lineage>
</organism>
<keyword evidence="2" id="KW-1185">Reference proteome</keyword>